<feature type="region of interest" description="Disordered" evidence="1">
    <location>
        <begin position="625"/>
        <end position="644"/>
    </location>
</feature>
<dbReference type="PANTHER" id="PTHR41156:SF1">
    <property type="entry name" value="ZASP-LIKE MOTIF DOMAIN-CONTAINING PROTEIN"/>
    <property type="match status" value="1"/>
</dbReference>
<keyword evidence="3" id="KW-1185">Reference proteome</keyword>
<feature type="compositionally biased region" description="Basic and acidic residues" evidence="1">
    <location>
        <begin position="488"/>
        <end position="498"/>
    </location>
</feature>
<feature type="compositionally biased region" description="Basic and acidic residues" evidence="1">
    <location>
        <begin position="189"/>
        <end position="206"/>
    </location>
</feature>
<evidence type="ECO:0000313" key="2">
    <source>
        <dbReference type="EMBL" id="KAL3396845.1"/>
    </source>
</evidence>
<feature type="compositionally biased region" description="Polar residues" evidence="1">
    <location>
        <begin position="73"/>
        <end position="86"/>
    </location>
</feature>
<evidence type="ECO:0000313" key="3">
    <source>
        <dbReference type="Proteomes" id="UP001627154"/>
    </source>
</evidence>
<feature type="compositionally biased region" description="Polar residues" evidence="1">
    <location>
        <begin position="1"/>
        <end position="12"/>
    </location>
</feature>
<feature type="compositionally biased region" description="Low complexity" evidence="1">
    <location>
        <begin position="420"/>
        <end position="432"/>
    </location>
</feature>
<dbReference type="EMBL" id="JBJJXI010000069">
    <property type="protein sequence ID" value="KAL3396845.1"/>
    <property type="molecule type" value="Genomic_DNA"/>
</dbReference>
<feature type="compositionally biased region" description="Low complexity" evidence="1">
    <location>
        <begin position="56"/>
        <end position="72"/>
    </location>
</feature>
<dbReference type="PANTHER" id="PTHR41156">
    <property type="entry name" value="AGAP006184-PA"/>
    <property type="match status" value="1"/>
</dbReference>
<feature type="compositionally biased region" description="Basic and acidic residues" evidence="1">
    <location>
        <begin position="461"/>
        <end position="471"/>
    </location>
</feature>
<feature type="compositionally biased region" description="Polar residues" evidence="1">
    <location>
        <begin position="41"/>
        <end position="50"/>
    </location>
</feature>
<organism evidence="2 3">
    <name type="scientific">Trichogramma kaykai</name>
    <dbReference type="NCBI Taxonomy" id="54128"/>
    <lineage>
        <taxon>Eukaryota</taxon>
        <taxon>Metazoa</taxon>
        <taxon>Ecdysozoa</taxon>
        <taxon>Arthropoda</taxon>
        <taxon>Hexapoda</taxon>
        <taxon>Insecta</taxon>
        <taxon>Pterygota</taxon>
        <taxon>Neoptera</taxon>
        <taxon>Endopterygota</taxon>
        <taxon>Hymenoptera</taxon>
        <taxon>Apocrita</taxon>
        <taxon>Proctotrupomorpha</taxon>
        <taxon>Chalcidoidea</taxon>
        <taxon>Trichogrammatidae</taxon>
        <taxon>Trichogramma</taxon>
    </lineage>
</organism>
<dbReference type="Proteomes" id="UP001627154">
    <property type="component" value="Unassembled WGS sequence"/>
</dbReference>
<comment type="caution">
    <text evidence="2">The sequence shown here is derived from an EMBL/GenBank/DDBJ whole genome shotgun (WGS) entry which is preliminary data.</text>
</comment>
<feature type="region of interest" description="Disordered" evidence="1">
    <location>
        <begin position="1"/>
        <end position="28"/>
    </location>
</feature>
<feature type="region of interest" description="Disordered" evidence="1">
    <location>
        <begin position="182"/>
        <end position="280"/>
    </location>
</feature>
<feature type="compositionally biased region" description="Polar residues" evidence="1">
    <location>
        <begin position="571"/>
        <end position="586"/>
    </location>
</feature>
<evidence type="ECO:0000256" key="1">
    <source>
        <dbReference type="SAM" id="MobiDB-lite"/>
    </source>
</evidence>
<feature type="compositionally biased region" description="Polar residues" evidence="1">
    <location>
        <begin position="530"/>
        <end position="552"/>
    </location>
</feature>
<feature type="compositionally biased region" description="Low complexity" evidence="1">
    <location>
        <begin position="90"/>
        <end position="105"/>
    </location>
</feature>
<proteinExistence type="predicted"/>
<feature type="region of interest" description="Disordered" evidence="1">
    <location>
        <begin position="692"/>
        <end position="711"/>
    </location>
</feature>
<feature type="compositionally biased region" description="Polar residues" evidence="1">
    <location>
        <begin position="478"/>
        <end position="487"/>
    </location>
</feature>
<feature type="compositionally biased region" description="Polar residues" evidence="1">
    <location>
        <begin position="692"/>
        <end position="706"/>
    </location>
</feature>
<feature type="compositionally biased region" description="Basic and acidic residues" evidence="1">
    <location>
        <begin position="433"/>
        <end position="447"/>
    </location>
</feature>
<dbReference type="AlphaFoldDB" id="A0ABD2WVF0"/>
<sequence length="776" mass="87897">MASSTLNRKAMNSSHHSSYSSTSASNLDNNLDALLDDLQTSISPSKNDTLPRSHHYQQQQQQQQQHKQQQYQTSSRTLDRSNSLSRKSPMRSASPAMRSMSPSQSSGGGRTRTIEKYVSTGPAGTPSGIPGLEMLDEELKDVQPGQSKTVAYKQVSYHYDKQQEGQNLESWSKSDKQFSRNDASIADDFSQRTFERSSSRSRDSPDFARNQHQQQHQNKEIIYKADVSTKTIPAPLHRTASESRSERDFKYLKETSARSEPSPALSRKNLQKSEQHATSEELRNVEYLPANLAPGPNTKVTTTIKTYTYELPGAPENYLPPSSTTTSVTKNVNVDKAVSYTVPKSQEQSQTSEKAVRYHVEEQRYLPPAAVPQQSNSSSERSVKYQVEEQRYVAPVASPQISNNSEKAMRYQQVEEQRFVSPPVVSSQQSSSKEQKITKSYHVEEQRYVPPPSQHSTSSEKAVRYHVEEQRYVPPSTPVMQHSSSNASERRYHLEEQTSPRYVAASPTPVSKSSHHEEKMFVERRGYRQASPQPLSQQSTLNRSERYVQQSRDYPDHVSNQRQERVVYSSERATSPVQSSLHNSSKQHFEEQHYSTSSRPPKPAANYESSNNAHFYKYDEQIIGTRPFPTSERPASPRQQPPRRIEDLMASFDSEEMHHQQQQHHQEVVEKRETFHSKNGHITKEVEYIKHSPSNGTSTMRSSSKSVAGPPVYYPPGSAEFANKEEAMAKNGSEWTKEKAAYEHGSAENTKKKDKSKKKVVPVCLPLCCALPCVIM</sequence>
<feature type="region of interest" description="Disordered" evidence="1">
    <location>
        <begin position="41"/>
        <end position="112"/>
    </location>
</feature>
<feature type="compositionally biased region" description="Basic and acidic residues" evidence="1">
    <location>
        <begin position="239"/>
        <end position="257"/>
    </location>
</feature>
<protein>
    <submittedName>
        <fullName evidence="2">Uncharacterized protein</fullName>
    </submittedName>
</protein>
<feature type="compositionally biased region" description="Basic and acidic residues" evidence="1">
    <location>
        <begin position="271"/>
        <end position="280"/>
    </location>
</feature>
<feature type="compositionally biased region" description="Low complexity" evidence="1">
    <location>
        <begin position="13"/>
        <end position="28"/>
    </location>
</feature>
<name>A0ABD2WVF0_9HYME</name>
<feature type="region of interest" description="Disordered" evidence="1">
    <location>
        <begin position="367"/>
        <end position="386"/>
    </location>
</feature>
<accession>A0ABD2WVF0</accession>
<feature type="region of interest" description="Disordered" evidence="1">
    <location>
        <begin position="419"/>
        <end position="609"/>
    </location>
</feature>
<reference evidence="2 3" key="1">
    <citation type="journal article" date="2024" name="bioRxiv">
        <title>A reference genome for Trichogramma kaykai: A tiny desert-dwelling parasitoid wasp with competing sex-ratio distorters.</title>
        <authorList>
            <person name="Culotta J."/>
            <person name="Lindsey A.R."/>
        </authorList>
    </citation>
    <scope>NUCLEOTIDE SEQUENCE [LARGE SCALE GENOMIC DNA]</scope>
    <source>
        <strain evidence="2 3">KSX58</strain>
    </source>
</reference>
<feature type="compositionally biased region" description="Basic and acidic residues" evidence="1">
    <location>
        <begin position="514"/>
        <end position="526"/>
    </location>
</feature>
<gene>
    <name evidence="2" type="ORF">TKK_009410</name>
</gene>